<evidence type="ECO:0000259" key="1">
    <source>
        <dbReference type="Pfam" id="PF01425"/>
    </source>
</evidence>
<dbReference type="PANTHER" id="PTHR11895:SF176">
    <property type="entry name" value="AMIDASE AMID-RELATED"/>
    <property type="match status" value="1"/>
</dbReference>
<dbReference type="Gene3D" id="3.90.1300.10">
    <property type="entry name" value="Amidase signature (AS) domain"/>
    <property type="match status" value="1"/>
</dbReference>
<accession>A0A381NWR3</accession>
<dbReference type="GO" id="GO:0003824">
    <property type="term" value="F:catalytic activity"/>
    <property type="evidence" value="ECO:0007669"/>
    <property type="project" value="InterPro"/>
</dbReference>
<dbReference type="InterPro" id="IPR000120">
    <property type="entry name" value="Amidase"/>
</dbReference>
<organism evidence="2">
    <name type="scientific">marine metagenome</name>
    <dbReference type="NCBI Taxonomy" id="408172"/>
    <lineage>
        <taxon>unclassified sequences</taxon>
        <taxon>metagenomes</taxon>
        <taxon>ecological metagenomes</taxon>
    </lineage>
</organism>
<reference evidence="2" key="1">
    <citation type="submission" date="2018-05" db="EMBL/GenBank/DDBJ databases">
        <authorList>
            <person name="Lanie J.A."/>
            <person name="Ng W.-L."/>
            <person name="Kazmierczak K.M."/>
            <person name="Andrzejewski T.M."/>
            <person name="Davidsen T.M."/>
            <person name="Wayne K.J."/>
            <person name="Tettelin H."/>
            <person name="Glass J.I."/>
            <person name="Rusch D."/>
            <person name="Podicherti R."/>
            <person name="Tsui H.-C.T."/>
            <person name="Winkler M.E."/>
        </authorList>
    </citation>
    <scope>NUCLEOTIDE SEQUENCE</scope>
</reference>
<dbReference type="InterPro" id="IPR023631">
    <property type="entry name" value="Amidase_dom"/>
</dbReference>
<dbReference type="AlphaFoldDB" id="A0A381NWR3"/>
<dbReference type="SUPFAM" id="SSF75304">
    <property type="entry name" value="Amidase signature (AS) enzymes"/>
    <property type="match status" value="1"/>
</dbReference>
<feature type="domain" description="Amidase" evidence="1">
    <location>
        <begin position="25"/>
        <end position="431"/>
    </location>
</feature>
<evidence type="ECO:0000313" key="2">
    <source>
        <dbReference type="EMBL" id="SUZ57923.1"/>
    </source>
</evidence>
<dbReference type="InterPro" id="IPR036928">
    <property type="entry name" value="AS_sf"/>
</dbReference>
<proteinExistence type="predicted"/>
<dbReference type="Pfam" id="PF01425">
    <property type="entry name" value="Amidase"/>
    <property type="match status" value="1"/>
</dbReference>
<name>A0A381NWR3_9ZZZZ</name>
<protein>
    <recommendedName>
        <fullName evidence="1">Amidase domain-containing protein</fullName>
    </recommendedName>
</protein>
<dbReference type="EMBL" id="UINC01000588">
    <property type="protein sequence ID" value="SUZ57923.1"/>
    <property type="molecule type" value="Genomic_DNA"/>
</dbReference>
<gene>
    <name evidence="2" type="ORF">METZ01_LOCUS10777</name>
</gene>
<dbReference type="PANTHER" id="PTHR11895">
    <property type="entry name" value="TRANSAMIDASE"/>
    <property type="match status" value="1"/>
</dbReference>
<sequence>MAETHELSAAELARQIRDRKITPVEVAQTFLERIDALEPSLDAWVRVDRETVLSEAQQRQAELESGAATGPLHGVPIGIKDIYHMAGIPTTAGSKVYANYVPGETAVTIDLLRKAGAIMLGKTVTTEFACLDPSHAKNPWNPAHTPGGSSSGSAVSVAARMCPIAMGSQTVGSVLRPASYNGIVGLKPTYGRVSRRGVVPVSWSLDTVGWMGRSVEDMALLLQVMAGPDELDPVASKVSAGDYLSDLESAKAPKIGLITSFFMEESDQETQQMTRAILDQLKSAGASVVDVTLPESFDTAFQDQLLIMGVEAAAFHKPMYEEQAADYQPKLREMLRQGLETDAVTYTRALERRLRFSADMRVLAEQADVLLTPSTPTAPLADLTNTGDTRFQGPWTSCGLPTITLPAGLAKSGLPMGVQLIASPFKEVRLLAIARWCEKIIDVQLAPPVGA</sequence>